<reference evidence="2 3" key="1">
    <citation type="submission" date="2017-08" db="EMBL/GenBank/DDBJ databases">
        <title>Infants hospitalized years apart are colonized by the same room-sourced microbial strains.</title>
        <authorList>
            <person name="Brooks B."/>
            <person name="Olm M.R."/>
            <person name="Firek B.A."/>
            <person name="Baker R."/>
            <person name="Thomas B.C."/>
            <person name="Morowitz M.J."/>
            <person name="Banfield J.F."/>
        </authorList>
    </citation>
    <scope>NUCLEOTIDE SEQUENCE [LARGE SCALE GENOMIC DNA]</scope>
    <source>
        <strain evidence="2">S2_005_003_R2_42</strain>
    </source>
</reference>
<accession>A0A2W5K5B3</accession>
<proteinExistence type="predicted"/>
<comment type="caution">
    <text evidence="2">The sequence shown here is derived from an EMBL/GenBank/DDBJ whole genome shotgun (WGS) entry which is preliminary data.</text>
</comment>
<feature type="domain" description="KTSC" evidence="1">
    <location>
        <begin position="7"/>
        <end position="64"/>
    </location>
</feature>
<sequence length="87" mass="9984">MKRQSVQSSSIAEIGYAPASRVLEIMFRNGGVYRYFKVSPQAYRALIEAESIGRHLNARIKGRYAYRRVAPALRRTHDSGTRASRRR</sequence>
<dbReference type="InterPro" id="IPR025309">
    <property type="entry name" value="KTSC_dom"/>
</dbReference>
<evidence type="ECO:0000259" key="1">
    <source>
        <dbReference type="Pfam" id="PF13619"/>
    </source>
</evidence>
<evidence type="ECO:0000313" key="3">
    <source>
        <dbReference type="Proteomes" id="UP000249046"/>
    </source>
</evidence>
<dbReference type="Pfam" id="PF13619">
    <property type="entry name" value="KTSC"/>
    <property type="match status" value="1"/>
</dbReference>
<gene>
    <name evidence="2" type="ORF">DI564_16050</name>
</gene>
<name>A0A2W5K5B3_9GAMM</name>
<dbReference type="AlphaFoldDB" id="A0A2W5K5B3"/>
<organism evidence="2 3">
    <name type="scientific">Rhodanobacter denitrificans</name>
    <dbReference type="NCBI Taxonomy" id="666685"/>
    <lineage>
        <taxon>Bacteria</taxon>
        <taxon>Pseudomonadati</taxon>
        <taxon>Pseudomonadota</taxon>
        <taxon>Gammaproteobacteria</taxon>
        <taxon>Lysobacterales</taxon>
        <taxon>Rhodanobacteraceae</taxon>
        <taxon>Rhodanobacter</taxon>
    </lineage>
</organism>
<dbReference type="Proteomes" id="UP000249046">
    <property type="component" value="Unassembled WGS sequence"/>
</dbReference>
<protein>
    <submittedName>
        <fullName evidence="2">KTSC domain-containing protein</fullName>
    </submittedName>
</protein>
<dbReference type="EMBL" id="QFPO01000020">
    <property type="protein sequence ID" value="PZQ10498.1"/>
    <property type="molecule type" value="Genomic_DNA"/>
</dbReference>
<evidence type="ECO:0000313" key="2">
    <source>
        <dbReference type="EMBL" id="PZQ10498.1"/>
    </source>
</evidence>